<dbReference type="InterPro" id="IPR000489">
    <property type="entry name" value="Pterin-binding_dom"/>
</dbReference>
<dbReference type="Gene3D" id="3.20.20.20">
    <property type="entry name" value="Dihydropteroate synthase-like"/>
    <property type="match status" value="1"/>
</dbReference>
<dbReference type="EMBL" id="WOSW01000036">
    <property type="protein sequence ID" value="NHO33723.1"/>
    <property type="molecule type" value="Genomic_DNA"/>
</dbReference>
<dbReference type="RefSeq" id="WP_173578211.1">
    <property type="nucleotide sequence ID" value="NZ_WOSW01000036.1"/>
</dbReference>
<keyword evidence="8 9" id="KW-0289">Folate biosynthesis</keyword>
<dbReference type="SUPFAM" id="SSF51717">
    <property type="entry name" value="Dihydropteroate synthetase-like"/>
    <property type="match status" value="1"/>
</dbReference>
<name>A0ABX0KF25_9PROT</name>
<dbReference type="PANTHER" id="PTHR20941">
    <property type="entry name" value="FOLATE SYNTHESIS PROTEINS"/>
    <property type="match status" value="1"/>
</dbReference>
<dbReference type="Pfam" id="PF00809">
    <property type="entry name" value="Pterin_bind"/>
    <property type="match status" value="1"/>
</dbReference>
<keyword evidence="7 9" id="KW-0460">Magnesium</keyword>
<evidence type="ECO:0000256" key="3">
    <source>
        <dbReference type="ARBA" id="ARBA00004763"/>
    </source>
</evidence>
<evidence type="ECO:0000313" key="12">
    <source>
        <dbReference type="EMBL" id="NHO33723.1"/>
    </source>
</evidence>
<dbReference type="Proteomes" id="UP000615326">
    <property type="component" value="Unassembled WGS sequence"/>
</dbReference>
<dbReference type="GO" id="GO:0004156">
    <property type="term" value="F:dihydropteroate synthase activity"/>
    <property type="evidence" value="ECO:0007669"/>
    <property type="project" value="UniProtKB-EC"/>
</dbReference>
<evidence type="ECO:0000256" key="9">
    <source>
        <dbReference type="RuleBase" id="RU361205"/>
    </source>
</evidence>
<keyword evidence="10" id="KW-0472">Membrane</keyword>
<reference evidence="12 13" key="1">
    <citation type="journal article" date="2020" name="Int. J. Syst. Evol. Microbiol.">
        <title>Novel acetic acid bacteria from cider fermentations: Acetobacter conturbans sp. nov. and Acetobacter fallax sp. nov.</title>
        <authorList>
            <person name="Sombolestani A.S."/>
            <person name="Cleenwerck I."/>
            <person name="Cnockaert M."/>
            <person name="Borremans W."/>
            <person name="Wieme A.D."/>
            <person name="De Vuyst L."/>
            <person name="Vandamme P."/>
        </authorList>
    </citation>
    <scope>NUCLEOTIDE SEQUENCE [LARGE SCALE GENOMIC DNA]</scope>
    <source>
        <strain evidence="12 13">LMG 1637</strain>
    </source>
</reference>
<accession>A0ABX0KF25</accession>
<comment type="cofactor">
    <cofactor evidence="2 9">
        <name>Mg(2+)</name>
        <dbReference type="ChEBI" id="CHEBI:18420"/>
    </cofactor>
</comment>
<evidence type="ECO:0000256" key="8">
    <source>
        <dbReference type="ARBA" id="ARBA00022909"/>
    </source>
</evidence>
<evidence type="ECO:0000256" key="7">
    <source>
        <dbReference type="ARBA" id="ARBA00022842"/>
    </source>
</evidence>
<keyword evidence="10" id="KW-0812">Transmembrane</keyword>
<dbReference type="PROSITE" id="PS50972">
    <property type="entry name" value="PTERIN_BINDING"/>
    <property type="match status" value="1"/>
</dbReference>
<comment type="catalytic activity">
    <reaction evidence="1">
        <text>(7,8-dihydropterin-6-yl)methyl diphosphate + 4-aminobenzoate = 7,8-dihydropteroate + diphosphate</text>
        <dbReference type="Rhea" id="RHEA:19949"/>
        <dbReference type="ChEBI" id="CHEBI:17836"/>
        <dbReference type="ChEBI" id="CHEBI:17839"/>
        <dbReference type="ChEBI" id="CHEBI:33019"/>
        <dbReference type="ChEBI" id="CHEBI:72950"/>
        <dbReference type="EC" id="2.5.1.15"/>
    </reaction>
</comment>
<dbReference type="EC" id="2.5.1.15" evidence="4 9"/>
<keyword evidence="6 9" id="KW-0479">Metal-binding</keyword>
<dbReference type="InterPro" id="IPR011005">
    <property type="entry name" value="Dihydropteroate_synth-like_sf"/>
</dbReference>
<proteinExistence type="inferred from homology"/>
<protein>
    <recommendedName>
        <fullName evidence="4 9">Dihydropteroate synthase</fullName>
        <shortName evidence="9">DHPS</shortName>
        <ecNumber evidence="4 9">2.5.1.15</ecNumber>
    </recommendedName>
    <alternativeName>
        <fullName evidence="9">Dihydropteroate pyrophosphorylase</fullName>
    </alternativeName>
</protein>
<dbReference type="NCBIfam" id="TIGR01496">
    <property type="entry name" value="DHPS"/>
    <property type="match status" value="1"/>
</dbReference>
<evidence type="ECO:0000313" key="13">
    <source>
        <dbReference type="Proteomes" id="UP000615326"/>
    </source>
</evidence>
<evidence type="ECO:0000256" key="6">
    <source>
        <dbReference type="ARBA" id="ARBA00022723"/>
    </source>
</evidence>
<feature type="transmembrane region" description="Helical" evidence="10">
    <location>
        <begin position="21"/>
        <end position="43"/>
    </location>
</feature>
<keyword evidence="5 9" id="KW-0808">Transferase</keyword>
<evidence type="ECO:0000256" key="1">
    <source>
        <dbReference type="ARBA" id="ARBA00000012"/>
    </source>
</evidence>
<dbReference type="InterPro" id="IPR006390">
    <property type="entry name" value="DHP_synth_dom"/>
</dbReference>
<feature type="domain" description="Pterin-binding" evidence="11">
    <location>
        <begin position="81"/>
        <end position="334"/>
    </location>
</feature>
<evidence type="ECO:0000259" key="11">
    <source>
        <dbReference type="PROSITE" id="PS50972"/>
    </source>
</evidence>
<gene>
    <name evidence="12" type="primary">folP</name>
    <name evidence="12" type="ORF">GOB84_14420</name>
</gene>
<comment type="similarity">
    <text evidence="9">Belongs to the DHPS family.</text>
</comment>
<dbReference type="PROSITE" id="PS00792">
    <property type="entry name" value="DHPS_1"/>
    <property type="match status" value="1"/>
</dbReference>
<dbReference type="PANTHER" id="PTHR20941:SF1">
    <property type="entry name" value="FOLIC ACID SYNTHESIS PROTEIN FOL1"/>
    <property type="match status" value="1"/>
</dbReference>
<evidence type="ECO:0000256" key="2">
    <source>
        <dbReference type="ARBA" id="ARBA00001946"/>
    </source>
</evidence>
<evidence type="ECO:0000256" key="10">
    <source>
        <dbReference type="SAM" id="Phobius"/>
    </source>
</evidence>
<sequence>MNSRRLIEPAGLLYGRDARDAVRLGVALPLAGGAAAFTIATLIEDDTRTDPLPVERIPDAWHDELTVVTGGAFCAGLAPGSMVMGILNVTPDSFSDGGRYHVAGTGLRRAGDMIAAGIGIIDVGAESTRPMAEPVTSEEEWRRLEPVIAGICGKGVVVSVDTRNAATMAAALDAGATLINDVSALTHDPEALPLLAERSCPVILMHMRGTPGTMNRLTAYDDIAVDVVRELAARVDAAMRAGIAKDRIMIDPGIGFAKDASQNCELLRRLPIFANLGCRLVLGTSRKRFIGTLTGTGQATRRDPGTIAASLPGLCLPGTILRVHDYTAMLQALRVWEQCFPV</sequence>
<comment type="pathway">
    <text evidence="3 9">Cofactor biosynthesis; tetrahydrofolate biosynthesis; 7,8-dihydrofolate from 2-amino-4-hydroxy-6-hydroxymethyl-7,8-dihydropteridine diphosphate and 4-aminobenzoate: step 1/2.</text>
</comment>
<evidence type="ECO:0000256" key="5">
    <source>
        <dbReference type="ARBA" id="ARBA00022679"/>
    </source>
</evidence>
<keyword evidence="10" id="KW-1133">Transmembrane helix</keyword>
<dbReference type="InterPro" id="IPR045031">
    <property type="entry name" value="DHP_synth-like"/>
</dbReference>
<comment type="function">
    <text evidence="9">Catalyzes the condensation of para-aminobenzoate (pABA) with 6-hydroxymethyl-7,8-dihydropterin diphosphate (DHPt-PP) to form 7,8-dihydropteroate (H2Pte), the immediate precursor of folate derivatives.</text>
</comment>
<dbReference type="CDD" id="cd00739">
    <property type="entry name" value="DHPS"/>
    <property type="match status" value="1"/>
</dbReference>
<evidence type="ECO:0000256" key="4">
    <source>
        <dbReference type="ARBA" id="ARBA00012458"/>
    </source>
</evidence>
<keyword evidence="13" id="KW-1185">Reference proteome</keyword>
<comment type="caution">
    <text evidence="12">The sequence shown here is derived from an EMBL/GenBank/DDBJ whole genome shotgun (WGS) entry which is preliminary data.</text>
</comment>
<organism evidence="12 13">
    <name type="scientific">Acetobacter fallax</name>
    <dbReference type="NCBI Taxonomy" id="1737473"/>
    <lineage>
        <taxon>Bacteria</taxon>
        <taxon>Pseudomonadati</taxon>
        <taxon>Pseudomonadota</taxon>
        <taxon>Alphaproteobacteria</taxon>
        <taxon>Acetobacterales</taxon>
        <taxon>Acetobacteraceae</taxon>
        <taxon>Acetobacter</taxon>
    </lineage>
</organism>